<dbReference type="eggNOG" id="ENOG502ZA2M">
    <property type="taxonomic scope" value="Bacteria"/>
</dbReference>
<gene>
    <name evidence="3" type="ORF">B0A62_13410</name>
    <name evidence="2" type="ORF">IW20_23060</name>
</gene>
<evidence type="ECO:0000313" key="5">
    <source>
        <dbReference type="Proteomes" id="UP000198424"/>
    </source>
</evidence>
<feature type="signal peptide" evidence="1">
    <location>
        <begin position="1"/>
        <end position="26"/>
    </location>
</feature>
<evidence type="ECO:0000313" key="2">
    <source>
        <dbReference type="EMBL" id="KFF09601.1"/>
    </source>
</evidence>
<sequence length="288" mass="32581">MKILNQYKKLALIAGVVMIFSGCAHEDQPGESQLDFTQPVQTELDKWITTNYLNPYNINARYKWNQNTVDNSRFLFPPTIDKVQPALEIVKQIWLESYATIGGADFVKKIAPREVVLVGGVNMNDNGTRTLGIAEGGQRITLFEVDYINKQNRAIVSEFIHTIQHEYVHILNQTKPFDEQAWGKITPSGYTATWHLEAESTSRELGFITSYARNNIVEDFAETASIILISTKAEYAAILAGIKSAKAKEDIKKKEAIVVKYFKDAFDMDFYALRDEAEKNTTIVISNK</sequence>
<keyword evidence="1" id="KW-0732">Signal</keyword>
<evidence type="ECO:0000256" key="1">
    <source>
        <dbReference type="SAM" id="SignalP"/>
    </source>
</evidence>
<accession>A0A085ZYT7</accession>
<dbReference type="Proteomes" id="UP000198424">
    <property type="component" value="Unassembled WGS sequence"/>
</dbReference>
<reference evidence="2 4" key="1">
    <citation type="submission" date="2014-07" db="EMBL/GenBank/DDBJ databases">
        <title>Genome of Flavobacterium hydatis DSM 2063.</title>
        <authorList>
            <person name="Pipes S.E."/>
            <person name="Stropko S.J."/>
            <person name="Newman J.D."/>
        </authorList>
    </citation>
    <scope>NUCLEOTIDE SEQUENCE [LARGE SCALE GENOMIC DNA]</scope>
    <source>
        <strain evidence="2 4">DSM 2063</strain>
    </source>
</reference>
<evidence type="ECO:0000313" key="4">
    <source>
        <dbReference type="Proteomes" id="UP000028712"/>
    </source>
</evidence>
<reference evidence="3 5" key="2">
    <citation type="submission" date="2016-11" db="EMBL/GenBank/DDBJ databases">
        <title>Whole genomes of Flavobacteriaceae.</title>
        <authorList>
            <person name="Stine C."/>
            <person name="Li C."/>
            <person name="Tadesse D."/>
        </authorList>
    </citation>
    <scope>NUCLEOTIDE SEQUENCE [LARGE SCALE GENOMIC DNA]</scope>
    <source>
        <strain evidence="3 5">ATCC 29551</strain>
    </source>
</reference>
<feature type="chain" id="PRO_5001801982" description="Substrate import-associated zinc metallohydrolase lipoprotein" evidence="1">
    <location>
        <begin position="27"/>
        <end position="288"/>
    </location>
</feature>
<dbReference type="Gene3D" id="3.40.390.70">
    <property type="match status" value="1"/>
</dbReference>
<protein>
    <recommendedName>
        <fullName evidence="6">Substrate import-associated zinc metallohydrolase lipoprotein</fullName>
    </recommendedName>
</protein>
<dbReference type="Proteomes" id="UP000028712">
    <property type="component" value="Unassembled WGS sequence"/>
</dbReference>
<dbReference type="PROSITE" id="PS51257">
    <property type="entry name" value="PROKAR_LIPOPROTEIN"/>
    <property type="match status" value="1"/>
</dbReference>
<evidence type="ECO:0000313" key="3">
    <source>
        <dbReference type="EMBL" id="OXA93409.1"/>
    </source>
</evidence>
<keyword evidence="5" id="KW-1185">Reference proteome</keyword>
<dbReference type="EMBL" id="MUGY01000014">
    <property type="protein sequence ID" value="OXA93409.1"/>
    <property type="molecule type" value="Genomic_DNA"/>
</dbReference>
<dbReference type="Pfam" id="PF15890">
    <property type="entry name" value="Peptidase_Mx1"/>
    <property type="match status" value="1"/>
</dbReference>
<dbReference type="RefSeq" id="WP_035627850.1">
    <property type="nucleotide sequence ID" value="NZ_JBEWQG010000019.1"/>
</dbReference>
<dbReference type="InterPro" id="IPR030890">
    <property type="entry name" value="LP_HExxH_w_TonB"/>
</dbReference>
<evidence type="ECO:0008006" key="6">
    <source>
        <dbReference type="Google" id="ProtNLM"/>
    </source>
</evidence>
<dbReference type="OrthoDB" id="1113652at2"/>
<dbReference type="EMBL" id="JPRM01000049">
    <property type="protein sequence ID" value="KFF09601.1"/>
    <property type="molecule type" value="Genomic_DNA"/>
</dbReference>
<dbReference type="NCBIfam" id="TIGR04549">
    <property type="entry name" value="LP_HExxH_w_tonB"/>
    <property type="match status" value="1"/>
</dbReference>
<name>A0A085ZYT7_FLAHY</name>
<dbReference type="AlphaFoldDB" id="A0A085ZYT7"/>
<dbReference type="STRING" id="991.IW20_23060"/>
<comment type="caution">
    <text evidence="2">The sequence shown here is derived from an EMBL/GenBank/DDBJ whole genome shotgun (WGS) entry which is preliminary data.</text>
</comment>
<organism evidence="2 4">
    <name type="scientific">Flavobacterium hydatis</name>
    <name type="common">Cytophaga aquatilis</name>
    <dbReference type="NCBI Taxonomy" id="991"/>
    <lineage>
        <taxon>Bacteria</taxon>
        <taxon>Pseudomonadati</taxon>
        <taxon>Bacteroidota</taxon>
        <taxon>Flavobacteriia</taxon>
        <taxon>Flavobacteriales</taxon>
        <taxon>Flavobacteriaceae</taxon>
        <taxon>Flavobacterium</taxon>
    </lineage>
</organism>
<proteinExistence type="predicted"/>